<feature type="transmembrane region" description="Helical" evidence="1">
    <location>
        <begin position="12"/>
        <end position="33"/>
    </location>
</feature>
<evidence type="ECO:0000313" key="2">
    <source>
        <dbReference type="EMBL" id="KGN36211.1"/>
    </source>
</evidence>
<dbReference type="STRING" id="1385521.N803_04945"/>
<proteinExistence type="predicted"/>
<gene>
    <name evidence="2" type="ORF">N803_04945</name>
</gene>
<feature type="transmembrane region" description="Helical" evidence="1">
    <location>
        <begin position="53"/>
        <end position="75"/>
    </location>
</feature>
<keyword evidence="1" id="KW-0472">Membrane</keyword>
<evidence type="ECO:0000256" key="1">
    <source>
        <dbReference type="SAM" id="Phobius"/>
    </source>
</evidence>
<protein>
    <submittedName>
        <fullName evidence="2">Uncharacterized protein</fullName>
    </submittedName>
</protein>
<sequence length="84" mass="8651">MDSVNAPRHPNHLRILIVGAAVGFAVGGFLGVYRGLETNSTAVQGEYSTASAVGYLGLLGALVVGLLAAGVSVLIESISERRNR</sequence>
<evidence type="ECO:0000313" key="3">
    <source>
        <dbReference type="Proteomes" id="UP000030011"/>
    </source>
</evidence>
<keyword evidence="3" id="KW-1185">Reference proteome</keyword>
<comment type="caution">
    <text evidence="2">The sequence shown here is derived from an EMBL/GenBank/DDBJ whole genome shotgun (WGS) entry which is preliminary data.</text>
</comment>
<keyword evidence="1" id="KW-1133">Transmembrane helix</keyword>
<reference evidence="2 3" key="1">
    <citation type="submission" date="2013-08" db="EMBL/GenBank/DDBJ databases">
        <title>The genome sequence of Knoellia subterranea.</title>
        <authorList>
            <person name="Zhu W."/>
            <person name="Wang G."/>
        </authorList>
    </citation>
    <scope>NUCLEOTIDE SEQUENCE [LARGE SCALE GENOMIC DNA]</scope>
    <source>
        <strain evidence="2 3">KCTC 19937</strain>
    </source>
</reference>
<dbReference type="Proteomes" id="UP000030011">
    <property type="component" value="Unassembled WGS sequence"/>
</dbReference>
<dbReference type="AlphaFoldDB" id="A0A0A0JKN9"/>
<organism evidence="2 3">
    <name type="scientific">Knoellia subterranea KCTC 19937</name>
    <dbReference type="NCBI Taxonomy" id="1385521"/>
    <lineage>
        <taxon>Bacteria</taxon>
        <taxon>Bacillati</taxon>
        <taxon>Actinomycetota</taxon>
        <taxon>Actinomycetes</taxon>
        <taxon>Micrococcales</taxon>
        <taxon>Intrasporangiaceae</taxon>
        <taxon>Knoellia</taxon>
    </lineage>
</organism>
<name>A0A0A0JKN9_9MICO</name>
<accession>A0A0A0JKN9</accession>
<keyword evidence="1" id="KW-0812">Transmembrane</keyword>
<dbReference type="EMBL" id="AVPK01000014">
    <property type="protein sequence ID" value="KGN36211.1"/>
    <property type="molecule type" value="Genomic_DNA"/>
</dbReference>